<keyword evidence="6" id="KW-0503">Monooxygenase</keyword>
<sequence length="411" mass="44371">MNLDRPIIVAGGGIGGLTAALAMHRNGVPVAVYERRTEEDILGAPGSGLTVWSNAATPLGWLGLTKQLLARSQQIHAIHSYDAKGRPRFLLSTNKHIHPGALPSLSIGRFDLADILMSACRDRGIEVNYGVGVTGYQTAPDHVVVATTDQPVVGAALVGADGVRSAVLGQLHGRIPERYIGRTTYRGVAQGAKDLPPGVPQLFRDDASGIGGGVYPIADDRAAWTLSVRAPAGERDEPGQQQARAMELARVMPAAIRDRVARTSDEAIIRTDIWYHEWHQHWGEGLVTLLGDAAHAMPNDLGQGACQAIEDAVVLADALAARDFSTPGQLPAALRDYEQRRFDRVKWVRAQSVQVATAPEPTNVLLRWMMRQLARAYLSLAEKPMWRTMQRVPELTAADTPLAAAAQSREA</sequence>
<accession>A0A895YCT0</accession>
<dbReference type="InterPro" id="IPR036188">
    <property type="entry name" value="FAD/NAD-bd_sf"/>
</dbReference>
<keyword evidence="2" id="KW-0285">Flavoprotein</keyword>
<dbReference type="Gene3D" id="3.50.50.60">
    <property type="entry name" value="FAD/NAD(P)-binding domain"/>
    <property type="match status" value="1"/>
</dbReference>
<evidence type="ECO:0000256" key="3">
    <source>
        <dbReference type="ARBA" id="ARBA00022827"/>
    </source>
</evidence>
<gene>
    <name evidence="6" type="ORF">JQS43_21000</name>
</gene>
<evidence type="ECO:0000256" key="1">
    <source>
        <dbReference type="ARBA" id="ARBA00001974"/>
    </source>
</evidence>
<evidence type="ECO:0000313" key="7">
    <source>
        <dbReference type="Proteomes" id="UP000662857"/>
    </source>
</evidence>
<feature type="domain" description="FAD-binding" evidence="5">
    <location>
        <begin position="6"/>
        <end position="345"/>
    </location>
</feature>
<keyword evidence="3" id="KW-0274">FAD</keyword>
<dbReference type="EMBL" id="CP070499">
    <property type="protein sequence ID" value="QSB13992.1"/>
    <property type="molecule type" value="Genomic_DNA"/>
</dbReference>
<keyword evidence="7" id="KW-1185">Reference proteome</keyword>
<evidence type="ECO:0000259" key="5">
    <source>
        <dbReference type="Pfam" id="PF01494"/>
    </source>
</evidence>
<dbReference type="AlphaFoldDB" id="A0A895YCT0"/>
<dbReference type="PRINTS" id="PR00420">
    <property type="entry name" value="RNGMNOXGNASE"/>
</dbReference>
<dbReference type="GO" id="GO:0004497">
    <property type="term" value="F:monooxygenase activity"/>
    <property type="evidence" value="ECO:0007669"/>
    <property type="project" value="UniProtKB-KW"/>
</dbReference>
<dbReference type="KEGG" id="nhy:JQS43_21000"/>
<dbReference type="InterPro" id="IPR002938">
    <property type="entry name" value="FAD-bd"/>
</dbReference>
<dbReference type="Gene3D" id="3.30.9.30">
    <property type="match status" value="1"/>
</dbReference>
<dbReference type="Proteomes" id="UP000662857">
    <property type="component" value="Chromosome"/>
</dbReference>
<dbReference type="RefSeq" id="WP_239676111.1">
    <property type="nucleotide sequence ID" value="NZ_CP070499.1"/>
</dbReference>
<protein>
    <submittedName>
        <fullName evidence="6">FAD-dependent monooxygenase</fullName>
    </submittedName>
</protein>
<comment type="cofactor">
    <cofactor evidence="1">
        <name>FAD</name>
        <dbReference type="ChEBI" id="CHEBI:57692"/>
    </cofactor>
</comment>
<evidence type="ECO:0000256" key="4">
    <source>
        <dbReference type="ARBA" id="ARBA00023002"/>
    </source>
</evidence>
<dbReference type="PANTHER" id="PTHR46496:SF1">
    <property type="entry name" value="ZEAXANTHIN EPOXIDASE, CHLOROPLASTIC"/>
    <property type="match status" value="1"/>
</dbReference>
<evidence type="ECO:0000313" key="6">
    <source>
        <dbReference type="EMBL" id="QSB13992.1"/>
    </source>
</evidence>
<name>A0A895YCT0_9ACTN</name>
<reference evidence="6" key="1">
    <citation type="submission" date="2021-02" db="EMBL/GenBank/DDBJ databases">
        <title>Natrosporangium hydrolyticum gen. nov., sp. nov, a haloalkaliphilic actinobacterium from a soda solonchak soil.</title>
        <authorList>
            <person name="Sorokin D.Y."/>
            <person name="Khijniak T.V."/>
            <person name="Zakharycheva A.P."/>
            <person name="Boueva O.V."/>
            <person name="Ariskina E.V."/>
            <person name="Hahnke R.L."/>
            <person name="Bunk B."/>
            <person name="Sproer C."/>
            <person name="Schumann P."/>
            <person name="Evtushenko L.I."/>
            <person name="Kublanov I.V."/>
        </authorList>
    </citation>
    <scope>NUCLEOTIDE SEQUENCE</scope>
    <source>
        <strain evidence="6">DSM 106523</strain>
    </source>
</reference>
<dbReference type="PANTHER" id="PTHR46496">
    <property type="match status" value="1"/>
</dbReference>
<dbReference type="Pfam" id="PF01494">
    <property type="entry name" value="FAD_binding_3"/>
    <property type="match status" value="1"/>
</dbReference>
<dbReference type="GO" id="GO:0071949">
    <property type="term" value="F:FAD binding"/>
    <property type="evidence" value="ECO:0007669"/>
    <property type="project" value="InterPro"/>
</dbReference>
<organism evidence="6 7">
    <name type="scientific">Natronosporangium hydrolyticum</name>
    <dbReference type="NCBI Taxonomy" id="2811111"/>
    <lineage>
        <taxon>Bacteria</taxon>
        <taxon>Bacillati</taxon>
        <taxon>Actinomycetota</taxon>
        <taxon>Actinomycetes</taxon>
        <taxon>Micromonosporales</taxon>
        <taxon>Micromonosporaceae</taxon>
        <taxon>Natronosporangium</taxon>
    </lineage>
</organism>
<evidence type="ECO:0000256" key="2">
    <source>
        <dbReference type="ARBA" id="ARBA00022630"/>
    </source>
</evidence>
<keyword evidence="4" id="KW-0560">Oxidoreductase</keyword>
<proteinExistence type="predicted"/>
<dbReference type="SUPFAM" id="SSF51905">
    <property type="entry name" value="FAD/NAD(P)-binding domain"/>
    <property type="match status" value="1"/>
</dbReference>